<feature type="region of interest" description="Disordered" evidence="1">
    <location>
        <begin position="1"/>
        <end position="30"/>
    </location>
</feature>
<dbReference type="GeneID" id="10535479"/>
<feature type="region of interest" description="Disordered" evidence="1">
    <location>
        <begin position="966"/>
        <end position="992"/>
    </location>
</feature>
<dbReference type="RefSeq" id="XP_003338366.2">
    <property type="nucleotide sequence ID" value="XM_003338318.2"/>
</dbReference>
<reference key="1">
    <citation type="submission" date="2007-01" db="EMBL/GenBank/DDBJ databases">
        <title>The Genome Sequence of Puccinia graminis f. sp. tritici Strain CRL 75-36-700-3.</title>
        <authorList>
            <consortium name="The Broad Institute Genome Sequencing Platform"/>
            <person name="Birren B."/>
            <person name="Lander E."/>
            <person name="Galagan J."/>
            <person name="Nusbaum C."/>
            <person name="Devon K."/>
            <person name="Cuomo C."/>
            <person name="Jaffe D."/>
            <person name="Butler J."/>
            <person name="Alvarez P."/>
            <person name="Gnerre S."/>
            <person name="Grabherr M."/>
            <person name="Mauceli E."/>
            <person name="Brockman W."/>
            <person name="Young S."/>
            <person name="LaButti K."/>
            <person name="Sykes S."/>
            <person name="DeCaprio D."/>
            <person name="Crawford M."/>
            <person name="Koehrsen M."/>
            <person name="Engels R."/>
            <person name="Montgomery P."/>
            <person name="Pearson M."/>
            <person name="Howarth C."/>
            <person name="Larson L."/>
            <person name="White J."/>
            <person name="Zeng Q."/>
            <person name="Kodira C."/>
            <person name="Yandava C."/>
            <person name="Alvarado L."/>
            <person name="O'Leary S."/>
            <person name="Szabo L."/>
            <person name="Dean R."/>
            <person name="Schein J."/>
        </authorList>
    </citation>
    <scope>NUCLEOTIDE SEQUENCE</scope>
    <source>
        <strain>CRL 75-36-700-3</strain>
    </source>
</reference>
<dbReference type="HOGENOM" id="CLU_277586_0_0_1"/>
<dbReference type="Proteomes" id="UP000008783">
    <property type="component" value="Unassembled WGS sequence"/>
</dbReference>
<dbReference type="KEGG" id="pgr:PGTG_19877"/>
<feature type="compositionally biased region" description="Basic and acidic residues" evidence="1">
    <location>
        <begin position="713"/>
        <end position="733"/>
    </location>
</feature>
<accession>E3LBM2</accession>
<sequence length="1142" mass="129354">MAPRGNAGKGKSAQKAPIVMAPRGNLKKNTQHQAAELKLLEDENYARLKIRLDEFERSMDLSMMQMNSRLAAELSPNAPTMADLNANLTELRDKTVTSIRSNDQLGGKICELERKWREIHERIEKDSNGQLGGKIPELESRCREMVDRMEVELGKNFSKLESKCKDMLGRMEVEAEKQKSKFESKCREMLGRMEVKTSEQLAISPYDPSSNDRSQDAMCAPQKNLDSVQEVMRKSEEAVMKNWKELEKHKAELGHMKSLGQQLSDQIADLDKLSRQNQDKLAGQASQITFLFRGGQSVANRQDEVEAYPKSIIIQTKKCNELGKTQHHNLTAAVESLKQWVVSALKKEIKPISEQAKRNSSAIKEQRDKLDLLNNVKPQLDLISEAQRKVFEKLATIETIDLKESTQIQSIDMVETERITGLMKSKCEELFSVIQRSFNADLESLKQKQSNELLQQSRQLQSMLTVKAEIEGKIIDLIEANKRNENGLSKAKSDVHSLIQQSQVISQRQNDIAKDVSKLSREKNEELETPTVLELMQQTCNESLKNHQRKFNADLESLKQHVLSVQKDELRPIVEQAKQTSNEIFKHRTQLDIVARIEGKVSSLEKASETTQSTLTEANSAIRSLIEKTELIQRHQATLEENLTSLQDETVQMQNGNPDRNQTSTALPFPPPLIPDVSIVRFQSSPQTSSPISIERDDISVVGVERSQAEGSRTQDHANDESNEQHDVHERPSSKRSNLRARSYTDEESDSSPAPYSRSTSRAPGKLTKNQKWRRETRKNKPNKGKRESLRKERESMEPSQRDDDITLSNAVHAHIRIITGLPRKKGAFLPTPTLKELDNMPQLEEGPLSVSAKYKVANVTQTWDPEDEMGDGFSQYCLRRIKQYGLPFVGISTLLDNPKALEWNRRTVGFLSDTFYHAVQAGDYGKIFRAGYDIHDGGLERAETLIRTNLDYRIAEMTKYLKRADTKSHPVSLPDDPATPSNVGEGESRARRLRAADEKKDRIFARRVALGQRRYQTACAIPEFHRYRSLFLDKRLCSSDESNADADDDTRIRHAPVWRSSKATALVERIDKQTQIIRANGPSKAGRKPGKRLNLGAEAPLGGLETTPCRLPEDVYGTLWMNSQSAEQKKALQLKPAIFDE</sequence>
<protein>
    <submittedName>
        <fullName evidence="2">Uncharacterized protein</fullName>
    </submittedName>
</protein>
<evidence type="ECO:0000256" key="1">
    <source>
        <dbReference type="SAM" id="MobiDB-lite"/>
    </source>
</evidence>
<feature type="region of interest" description="Disordered" evidence="1">
    <location>
        <begin position="653"/>
        <end position="672"/>
    </location>
</feature>
<feature type="region of interest" description="Disordered" evidence="1">
    <location>
        <begin position="705"/>
        <end position="806"/>
    </location>
</feature>
<keyword evidence="3" id="KW-1185">Reference proteome</keyword>
<reference evidence="3" key="2">
    <citation type="journal article" date="2011" name="Proc. Natl. Acad. Sci. U.S.A.">
        <title>Obligate biotrophy features unraveled by the genomic analysis of rust fungi.</title>
        <authorList>
            <person name="Duplessis S."/>
            <person name="Cuomo C.A."/>
            <person name="Lin Y.-C."/>
            <person name="Aerts A."/>
            <person name="Tisserant E."/>
            <person name="Veneault-Fourrey C."/>
            <person name="Joly D.L."/>
            <person name="Hacquard S."/>
            <person name="Amselem J."/>
            <person name="Cantarel B.L."/>
            <person name="Chiu R."/>
            <person name="Coutinho P.M."/>
            <person name="Feau N."/>
            <person name="Field M."/>
            <person name="Frey P."/>
            <person name="Gelhaye E."/>
            <person name="Goldberg J."/>
            <person name="Grabherr M.G."/>
            <person name="Kodira C.D."/>
            <person name="Kohler A."/>
            <person name="Kuees U."/>
            <person name="Lindquist E.A."/>
            <person name="Lucas S.M."/>
            <person name="Mago R."/>
            <person name="Mauceli E."/>
            <person name="Morin E."/>
            <person name="Murat C."/>
            <person name="Pangilinan J.L."/>
            <person name="Park R."/>
            <person name="Pearson M."/>
            <person name="Quesneville H."/>
            <person name="Rouhier N."/>
            <person name="Sakthikumar S."/>
            <person name="Salamov A.A."/>
            <person name="Schmutz J."/>
            <person name="Selles B."/>
            <person name="Shapiro H."/>
            <person name="Tanguay P."/>
            <person name="Tuskan G.A."/>
            <person name="Henrissat B."/>
            <person name="Van de Peer Y."/>
            <person name="Rouze P."/>
            <person name="Ellis J.G."/>
            <person name="Dodds P.N."/>
            <person name="Schein J.E."/>
            <person name="Zhong S."/>
            <person name="Hamelin R.C."/>
            <person name="Grigoriev I.V."/>
            <person name="Szabo L.J."/>
            <person name="Martin F."/>
        </authorList>
    </citation>
    <scope>NUCLEOTIDE SEQUENCE [LARGE SCALE GENOMIC DNA]</scope>
    <source>
        <strain evidence="3">CRL 75-36-700-3 / race SCCL</strain>
    </source>
</reference>
<feature type="compositionally biased region" description="Basic residues" evidence="1">
    <location>
        <begin position="769"/>
        <end position="784"/>
    </location>
</feature>
<feature type="compositionally biased region" description="Basic and acidic residues" evidence="1">
    <location>
        <begin position="785"/>
        <end position="805"/>
    </location>
</feature>
<dbReference type="VEuPathDB" id="FungiDB:PGTG_19877"/>
<feature type="compositionally biased region" description="Polar residues" evidence="1">
    <location>
        <begin position="653"/>
        <end position="666"/>
    </location>
</feature>
<dbReference type="OrthoDB" id="2507612at2759"/>
<feature type="region of interest" description="Disordered" evidence="1">
    <location>
        <begin position="1081"/>
        <end position="1100"/>
    </location>
</feature>
<name>E3LBM2_PUCGT</name>
<feature type="compositionally biased region" description="Polar residues" evidence="1">
    <location>
        <begin position="751"/>
        <end position="762"/>
    </location>
</feature>
<dbReference type="EMBL" id="DS178421">
    <property type="protein sequence ID" value="EFP93947.2"/>
    <property type="molecule type" value="Genomic_DNA"/>
</dbReference>
<gene>
    <name evidence="2" type="ORF">PGTG_19877</name>
</gene>
<dbReference type="AlphaFoldDB" id="E3LBM2"/>
<evidence type="ECO:0000313" key="3">
    <source>
        <dbReference type="Proteomes" id="UP000008783"/>
    </source>
</evidence>
<proteinExistence type="predicted"/>
<evidence type="ECO:0000313" key="2">
    <source>
        <dbReference type="EMBL" id="EFP93947.2"/>
    </source>
</evidence>
<dbReference type="InParanoid" id="E3LBM2"/>
<organism evidence="2 3">
    <name type="scientific">Puccinia graminis f. sp. tritici (strain CRL 75-36-700-3 / race SCCL)</name>
    <name type="common">Black stem rust fungus</name>
    <dbReference type="NCBI Taxonomy" id="418459"/>
    <lineage>
        <taxon>Eukaryota</taxon>
        <taxon>Fungi</taxon>
        <taxon>Dikarya</taxon>
        <taxon>Basidiomycota</taxon>
        <taxon>Pucciniomycotina</taxon>
        <taxon>Pucciniomycetes</taxon>
        <taxon>Pucciniales</taxon>
        <taxon>Pucciniaceae</taxon>
        <taxon>Puccinia</taxon>
    </lineage>
</organism>
<dbReference type="STRING" id="418459.E3LBM2"/>